<dbReference type="InterPro" id="IPR002110">
    <property type="entry name" value="Ankyrin_rpt"/>
</dbReference>
<dbReference type="SUPFAM" id="SSF48403">
    <property type="entry name" value="Ankyrin repeat"/>
    <property type="match status" value="1"/>
</dbReference>
<organism evidence="5 6">
    <name type="scientific">Phyllosticta citricarpa</name>
    <dbReference type="NCBI Taxonomy" id="55181"/>
    <lineage>
        <taxon>Eukaryota</taxon>
        <taxon>Fungi</taxon>
        <taxon>Dikarya</taxon>
        <taxon>Ascomycota</taxon>
        <taxon>Pezizomycotina</taxon>
        <taxon>Dothideomycetes</taxon>
        <taxon>Dothideomycetes incertae sedis</taxon>
        <taxon>Botryosphaeriales</taxon>
        <taxon>Phyllostictaceae</taxon>
        <taxon>Phyllosticta</taxon>
    </lineage>
</organism>
<dbReference type="PANTHER" id="PTHR10039:SF15">
    <property type="entry name" value="NACHT DOMAIN-CONTAINING PROTEIN"/>
    <property type="match status" value="1"/>
</dbReference>
<dbReference type="PANTHER" id="PTHR10039">
    <property type="entry name" value="AMELOGENIN"/>
    <property type="match status" value="1"/>
</dbReference>
<dbReference type="Gene3D" id="3.40.50.300">
    <property type="entry name" value="P-loop containing nucleotide triphosphate hydrolases"/>
    <property type="match status" value="1"/>
</dbReference>
<dbReference type="InterPro" id="IPR027417">
    <property type="entry name" value="P-loop_NTPase"/>
</dbReference>
<evidence type="ECO:0000259" key="4">
    <source>
        <dbReference type="Pfam" id="PF24883"/>
    </source>
</evidence>
<feature type="repeat" description="ANK" evidence="2">
    <location>
        <begin position="872"/>
        <end position="904"/>
    </location>
</feature>
<evidence type="ECO:0000259" key="3">
    <source>
        <dbReference type="Pfam" id="PF22939"/>
    </source>
</evidence>
<proteinExistence type="predicted"/>
<evidence type="ECO:0008006" key="7">
    <source>
        <dbReference type="Google" id="ProtNLM"/>
    </source>
</evidence>
<evidence type="ECO:0000256" key="1">
    <source>
        <dbReference type="ARBA" id="ARBA00022737"/>
    </source>
</evidence>
<feature type="repeat" description="ANK" evidence="2">
    <location>
        <begin position="905"/>
        <end position="937"/>
    </location>
</feature>
<dbReference type="Pfam" id="PF24883">
    <property type="entry name" value="NPHP3_N"/>
    <property type="match status" value="1"/>
</dbReference>
<evidence type="ECO:0000313" key="5">
    <source>
        <dbReference type="EMBL" id="KAK7539239.1"/>
    </source>
</evidence>
<keyword evidence="2" id="KW-0040">ANK repeat</keyword>
<protein>
    <recommendedName>
        <fullName evidence="7">NACHT domain-containing protein</fullName>
    </recommendedName>
</protein>
<dbReference type="Pfam" id="PF22939">
    <property type="entry name" value="WHD_GPIID"/>
    <property type="match status" value="1"/>
</dbReference>
<evidence type="ECO:0000256" key="2">
    <source>
        <dbReference type="PROSITE-ProRule" id="PRU00023"/>
    </source>
</evidence>
<dbReference type="Pfam" id="PF12796">
    <property type="entry name" value="Ank_2"/>
    <property type="match status" value="2"/>
</dbReference>
<dbReference type="SMART" id="SM00248">
    <property type="entry name" value="ANK"/>
    <property type="match status" value="9"/>
</dbReference>
<feature type="repeat" description="ANK" evidence="2">
    <location>
        <begin position="839"/>
        <end position="871"/>
    </location>
</feature>
<feature type="repeat" description="ANK" evidence="2">
    <location>
        <begin position="938"/>
        <end position="970"/>
    </location>
</feature>
<gene>
    <name evidence="5" type="ORF">IWX46DRAFT_207196</name>
</gene>
<feature type="repeat" description="ANK" evidence="2">
    <location>
        <begin position="779"/>
        <end position="811"/>
    </location>
</feature>
<dbReference type="PROSITE" id="PS50297">
    <property type="entry name" value="ANK_REP_REGION"/>
    <property type="match status" value="4"/>
</dbReference>
<dbReference type="InterPro" id="IPR054471">
    <property type="entry name" value="GPIID_WHD"/>
</dbReference>
<dbReference type="EMBL" id="JBBPDW010000028">
    <property type="protein sequence ID" value="KAK7539239.1"/>
    <property type="molecule type" value="Genomic_DNA"/>
</dbReference>
<dbReference type="Gene3D" id="1.25.40.20">
    <property type="entry name" value="Ankyrin repeat-containing domain"/>
    <property type="match status" value="1"/>
</dbReference>
<dbReference type="PROSITE" id="PS50088">
    <property type="entry name" value="ANK_REPEAT"/>
    <property type="match status" value="5"/>
</dbReference>
<feature type="domain" description="Nephrocystin 3-like N-terminal" evidence="4">
    <location>
        <begin position="25"/>
        <end position="190"/>
    </location>
</feature>
<keyword evidence="1" id="KW-0677">Repeat</keyword>
<dbReference type="Proteomes" id="UP001365128">
    <property type="component" value="Unassembled WGS sequence"/>
</dbReference>
<name>A0ABR1LX53_9PEZI</name>
<dbReference type="InterPro" id="IPR036770">
    <property type="entry name" value="Ankyrin_rpt-contain_sf"/>
</dbReference>
<sequence length="988" mass="111650">MIMAWLPRLNYSNVHNGFRERASPGTGRWFFDSQKFISWRTRETQRLWCSGKPGAGKSFLASTIIEELLNSHETCQVAFLYLSYERRQGKTPSVKDLLGSLANQLITQRSDSSTLPSCLQVLWNKENKTADPFGNPPGMLQLEDLLSDLSSISKTFIVIDALDEIDSRQRQDLLHHLRRIKNVSILITSRDPSIKDFESVEILAHQEDIHNYIEQECDKLWYLSEQDGDLKTDIKRIITTKANGIFLLVRSHMEIIAALTDRGEIRTALERLPSDPNSMYTNTLQRIRNQEDPKRRWTMAILGWMVHVYRPLDFEELRHALLIGGPVELPLQAGDVSFEHSSMLSRETILALCCGLVETDSSRCDSLRLIHFTAMEFFAERSAELFPGFDARIALACAKYLSIPRLEVPDPSIPEVRHRQYTDSDYRDGRNNYTEEFKEYGRLQDHCKSREEMKLGKKIKEFDEHTYVMKCSTFSKEMNVMLPGLPDKRYTNGSGVLTQLTIELKLWLYPFLAYAGKYLAHHCRKISHDNDRSPVDYQIRKIWDSPAKLKLVEWLLDNIGYRRTLGLKTLTDYAAFFGSPTLVQISGDREKAFRIAINNGCQDVVRALLSSGPMVDLSTPRGHSTLLSAAQKGSLQAVNDFVCIISDNLDKAKKYHKSVTRRTKDWFGRRPPLDASGHDYYFPGLSLIEIEGYIRLLLASTRGDAGVISKLIEEKCIDLPLIASVELSKTTLKQKGVQESQVKALLTTTSFFLCVENCHTQAASVFLDHGTSVESLDFESQRPLHRAVHRNSHKMAELLLSRGARTDVKDINGQPVWRMSTGPDRAEVLERLIESSADAGASALYSAVYDGDVELLQMAVRFGADPSFREQNGETPLHMACQCDQAQLTSILLEAGADHSIQGLNGRTPLHIAAYWGFNDCLKLLLEHGADVSMQDNNGSTALHLAICDANEKCVELLLHHGAKIDLASEGKIDPRRISLKHFLGDEE</sequence>
<evidence type="ECO:0000313" key="6">
    <source>
        <dbReference type="Proteomes" id="UP001365128"/>
    </source>
</evidence>
<accession>A0ABR1LX53</accession>
<dbReference type="PRINTS" id="PR01415">
    <property type="entry name" value="ANKYRIN"/>
</dbReference>
<comment type="caution">
    <text evidence="5">The sequence shown here is derived from an EMBL/GenBank/DDBJ whole genome shotgun (WGS) entry which is preliminary data.</text>
</comment>
<keyword evidence="6" id="KW-1185">Reference proteome</keyword>
<feature type="domain" description="GPI inositol-deacylase winged helix" evidence="3">
    <location>
        <begin position="295"/>
        <end position="380"/>
    </location>
</feature>
<reference evidence="5 6" key="1">
    <citation type="submission" date="2024-04" db="EMBL/GenBank/DDBJ databases">
        <title>Phyllosticta paracitricarpa is synonymous to the EU quarantine fungus P. citricarpa based on phylogenomic analyses.</title>
        <authorList>
            <consortium name="Lawrence Berkeley National Laboratory"/>
            <person name="Van Ingen-Buijs V.A."/>
            <person name="Van Westerhoven A.C."/>
            <person name="Haridas S."/>
            <person name="Skiadas P."/>
            <person name="Martin F."/>
            <person name="Groenewald J.Z."/>
            <person name="Crous P.W."/>
            <person name="Seidl M.F."/>
        </authorList>
    </citation>
    <scope>NUCLEOTIDE SEQUENCE [LARGE SCALE GENOMIC DNA]</scope>
    <source>
        <strain evidence="5 6">CBS 122670</strain>
    </source>
</reference>
<dbReference type="SUPFAM" id="SSF52540">
    <property type="entry name" value="P-loop containing nucleoside triphosphate hydrolases"/>
    <property type="match status" value="1"/>
</dbReference>
<dbReference type="InterPro" id="IPR056884">
    <property type="entry name" value="NPHP3-like_N"/>
</dbReference>